<accession>A0A8S2W618</accession>
<dbReference type="Proteomes" id="UP000676336">
    <property type="component" value="Unassembled WGS sequence"/>
</dbReference>
<reference evidence="1" key="1">
    <citation type="submission" date="2021-02" db="EMBL/GenBank/DDBJ databases">
        <authorList>
            <person name="Nowell W R."/>
        </authorList>
    </citation>
    <scope>NUCLEOTIDE SEQUENCE</scope>
</reference>
<organism evidence="1 3">
    <name type="scientific">Rotaria magnacalcarata</name>
    <dbReference type="NCBI Taxonomy" id="392030"/>
    <lineage>
        <taxon>Eukaryota</taxon>
        <taxon>Metazoa</taxon>
        <taxon>Spiralia</taxon>
        <taxon>Gnathifera</taxon>
        <taxon>Rotifera</taxon>
        <taxon>Eurotatoria</taxon>
        <taxon>Bdelloidea</taxon>
        <taxon>Philodinida</taxon>
        <taxon>Philodinidae</taxon>
        <taxon>Rotaria</taxon>
    </lineage>
</organism>
<name>A0A8S2W618_9BILA</name>
<dbReference type="SUPFAM" id="SSF48452">
    <property type="entry name" value="TPR-like"/>
    <property type="match status" value="1"/>
</dbReference>
<evidence type="ECO:0000313" key="2">
    <source>
        <dbReference type="EMBL" id="CAF4453263.1"/>
    </source>
</evidence>
<protein>
    <submittedName>
        <fullName evidence="1">Uncharacterized protein</fullName>
    </submittedName>
</protein>
<dbReference type="Gene3D" id="1.25.40.10">
    <property type="entry name" value="Tetratricopeptide repeat domain"/>
    <property type="match status" value="1"/>
</dbReference>
<dbReference type="InterPro" id="IPR011990">
    <property type="entry name" value="TPR-like_helical_dom_sf"/>
</dbReference>
<evidence type="ECO:0000313" key="3">
    <source>
        <dbReference type="Proteomes" id="UP000676336"/>
    </source>
</evidence>
<evidence type="ECO:0000313" key="1">
    <source>
        <dbReference type="EMBL" id="CAF4433790.1"/>
    </source>
</evidence>
<dbReference type="EMBL" id="CAJOBJ010069311">
    <property type="protein sequence ID" value="CAF4453263.1"/>
    <property type="molecule type" value="Genomic_DNA"/>
</dbReference>
<gene>
    <name evidence="2" type="ORF">GIL414_LOCUS32522</name>
    <name evidence="1" type="ORF">SMN809_LOCUS31946</name>
</gene>
<dbReference type="Proteomes" id="UP000681720">
    <property type="component" value="Unassembled WGS sequence"/>
</dbReference>
<dbReference type="EMBL" id="CAJOBI010065400">
    <property type="protein sequence ID" value="CAF4433790.1"/>
    <property type="molecule type" value="Genomic_DNA"/>
</dbReference>
<comment type="caution">
    <text evidence="1">The sequence shown here is derived from an EMBL/GenBank/DDBJ whole genome shotgun (WGS) entry which is preliminary data.</text>
</comment>
<proteinExistence type="predicted"/>
<feature type="non-terminal residue" evidence="1">
    <location>
        <position position="1"/>
    </location>
</feature>
<sequence length="84" mass="9579">TLKIQKKYLSLNHSTLAETNYHIAMTFAGLQQYRKAIEYAALAVNIAPHSLESNDDHIRLYEDYLHELREKTLIGVLPNGPVDV</sequence>
<dbReference type="AlphaFoldDB" id="A0A8S2W618"/>